<evidence type="ECO:0000313" key="2">
    <source>
        <dbReference type="Proteomes" id="UP000027093"/>
    </source>
</evidence>
<gene>
    <name evidence="1" type="ORF">NVIE_003850</name>
</gene>
<proteinExistence type="predicted"/>
<keyword evidence="2" id="KW-1185">Reference proteome</keyword>
<dbReference type="Proteomes" id="UP000027093">
    <property type="component" value="Chromosome"/>
</dbReference>
<dbReference type="EMBL" id="CP007536">
    <property type="protein sequence ID" value="AIC14578.1"/>
    <property type="molecule type" value="Genomic_DNA"/>
</dbReference>
<evidence type="ECO:0000313" key="1">
    <source>
        <dbReference type="EMBL" id="AIC14578.1"/>
    </source>
</evidence>
<dbReference type="AlphaFoldDB" id="A0A060HG49"/>
<dbReference type="HOGENOM" id="CLU_3362603_0_0_2"/>
<accession>A0A060HG49</accession>
<dbReference type="STRING" id="926571.NVIE_003850"/>
<protein>
    <submittedName>
        <fullName evidence="1">Uncharacterized protein</fullName>
    </submittedName>
</protein>
<dbReference type="KEGG" id="nvn:NVIE_003850"/>
<name>A0A060HG49_9ARCH</name>
<sequence length="35" mass="4298">MSSRVNRYNTSYYNRRSQLLARIDKKYKSEQALEK</sequence>
<organism evidence="1 2">
    <name type="scientific">Nitrososphaera viennensis EN76</name>
    <dbReference type="NCBI Taxonomy" id="926571"/>
    <lineage>
        <taxon>Archaea</taxon>
        <taxon>Nitrososphaerota</taxon>
        <taxon>Nitrososphaeria</taxon>
        <taxon>Nitrososphaerales</taxon>
        <taxon>Nitrososphaeraceae</taxon>
        <taxon>Nitrososphaera</taxon>
    </lineage>
</organism>
<reference evidence="1 2" key="1">
    <citation type="journal article" date="2014" name="Int. J. Syst. Evol. Microbiol.">
        <title>Nitrososphaera viennensis gen. nov., sp. nov., an aerobic and mesophilic, ammonia-oxidizing archaeon from soil and a member of the archaeal phylum Thaumarchaeota.</title>
        <authorList>
            <person name="Stieglmeier M."/>
            <person name="Klingl A."/>
            <person name="Alves R.J."/>
            <person name="Rittmann S.K."/>
            <person name="Melcher M."/>
            <person name="Leisch N."/>
            <person name="Schleper C."/>
        </authorList>
    </citation>
    <scope>NUCLEOTIDE SEQUENCE [LARGE SCALE GENOMIC DNA]</scope>
    <source>
        <strain evidence="1">EN76</strain>
    </source>
</reference>